<dbReference type="RefSeq" id="WP_131348478.1">
    <property type="nucleotide sequence ID" value="NZ_SJJZ01000007.1"/>
</dbReference>
<comment type="caution">
    <text evidence="1">The sequence shown here is derived from an EMBL/GenBank/DDBJ whole genome shotgun (WGS) entry which is preliminary data.</text>
</comment>
<sequence length="121" mass="13901">MTDYLESRIRRAAAGHLADELTELRRTAELARPRPGCVTGSYREPHGEWFWTDVSFTADALELRERSFRLVNPVLRSMLRGAGTLPHPPRVERVRGSLVVPLRRIERLSYVDDCQDREEAA</sequence>
<organism evidence="1 2">
    <name type="scientific">Kribbella soli</name>
    <dbReference type="NCBI Taxonomy" id="1124743"/>
    <lineage>
        <taxon>Bacteria</taxon>
        <taxon>Bacillati</taxon>
        <taxon>Actinomycetota</taxon>
        <taxon>Actinomycetes</taxon>
        <taxon>Propionibacteriales</taxon>
        <taxon>Kribbellaceae</taxon>
        <taxon>Kribbella</taxon>
    </lineage>
</organism>
<accession>A0A4R0GTT6</accession>
<proteinExistence type="predicted"/>
<gene>
    <name evidence="1" type="ORF">E0H45_42200</name>
</gene>
<reference evidence="1 2" key="1">
    <citation type="submission" date="2019-02" db="EMBL/GenBank/DDBJ databases">
        <title>Kribbella capetownensis sp. nov. and Kribbella speibonae sp. nov., isolated from soil.</title>
        <authorList>
            <person name="Curtis S.M."/>
            <person name="Norton I."/>
            <person name="Everest G.J."/>
            <person name="Meyers P.R."/>
        </authorList>
    </citation>
    <scope>NUCLEOTIDE SEQUENCE [LARGE SCALE GENOMIC DNA]</scope>
    <source>
        <strain evidence="1 2">KCTC 29219</strain>
    </source>
</reference>
<name>A0A4R0GTT6_9ACTN</name>
<dbReference type="AlphaFoldDB" id="A0A4R0GTT6"/>
<evidence type="ECO:0000313" key="1">
    <source>
        <dbReference type="EMBL" id="TCC01335.1"/>
    </source>
</evidence>
<protein>
    <submittedName>
        <fullName evidence="1">Uncharacterized protein</fullName>
    </submittedName>
</protein>
<evidence type="ECO:0000313" key="2">
    <source>
        <dbReference type="Proteomes" id="UP000292346"/>
    </source>
</evidence>
<keyword evidence="2" id="KW-1185">Reference proteome</keyword>
<dbReference type="EMBL" id="SJJZ01000007">
    <property type="protein sequence ID" value="TCC01335.1"/>
    <property type="molecule type" value="Genomic_DNA"/>
</dbReference>
<dbReference type="Proteomes" id="UP000292346">
    <property type="component" value="Unassembled WGS sequence"/>
</dbReference>